<proteinExistence type="predicted"/>
<evidence type="ECO:0000313" key="2">
    <source>
        <dbReference type="EMBL" id="KAK2579756.1"/>
    </source>
</evidence>
<evidence type="ECO:0000256" key="1">
    <source>
        <dbReference type="SAM" id="MobiDB-lite"/>
    </source>
</evidence>
<keyword evidence="3" id="KW-1185">Reference proteome</keyword>
<sequence length="251" mass="29256">MIFETTDESRDFATIYTVDYPPRVAEKLTKCEWKPRFPPPLNILNGPYKRHLNTCCKNESLPVEKRTEDPRDYADKVRKTFPHLNKLLPQCLNEEIAEREEKKLTRTVYQVDYSKDLDDFLSLRAQKLQTHLKPVTLPEGWIIPQTVQKRSFRNPWEIIREDLLRVKVREKPTNNLDPNPKEREILRVRTGTSEYYDVIGATADLIMREKPYGTPLPIEPPAVSRTKESDEKSECSLHLASKNLALPSDVL</sequence>
<comment type="caution">
    <text evidence="2">The sequence shown here is derived from an EMBL/GenBank/DDBJ whole genome shotgun (WGS) entry which is preliminary data.</text>
</comment>
<feature type="region of interest" description="Disordered" evidence="1">
    <location>
        <begin position="214"/>
        <end position="235"/>
    </location>
</feature>
<dbReference type="Proteomes" id="UP001258017">
    <property type="component" value="Unassembled WGS sequence"/>
</dbReference>
<accession>A0AAD9RIK1</accession>
<organism evidence="2 3">
    <name type="scientific">Odynerus spinipes</name>
    <dbReference type="NCBI Taxonomy" id="1348599"/>
    <lineage>
        <taxon>Eukaryota</taxon>
        <taxon>Metazoa</taxon>
        <taxon>Ecdysozoa</taxon>
        <taxon>Arthropoda</taxon>
        <taxon>Hexapoda</taxon>
        <taxon>Insecta</taxon>
        <taxon>Pterygota</taxon>
        <taxon>Neoptera</taxon>
        <taxon>Endopterygota</taxon>
        <taxon>Hymenoptera</taxon>
        <taxon>Apocrita</taxon>
        <taxon>Aculeata</taxon>
        <taxon>Vespoidea</taxon>
        <taxon>Vespidae</taxon>
        <taxon>Eumeninae</taxon>
        <taxon>Odynerus</taxon>
    </lineage>
</organism>
<dbReference type="EMBL" id="JAIFRP010000080">
    <property type="protein sequence ID" value="KAK2579756.1"/>
    <property type="molecule type" value="Genomic_DNA"/>
</dbReference>
<evidence type="ECO:0000313" key="3">
    <source>
        <dbReference type="Proteomes" id="UP001258017"/>
    </source>
</evidence>
<dbReference type="AlphaFoldDB" id="A0AAD9RIK1"/>
<feature type="compositionally biased region" description="Basic and acidic residues" evidence="1">
    <location>
        <begin position="225"/>
        <end position="235"/>
    </location>
</feature>
<protein>
    <submittedName>
        <fullName evidence="2">Uncharacterized protein</fullName>
    </submittedName>
</protein>
<gene>
    <name evidence="2" type="ORF">KPH14_011096</name>
</gene>
<reference evidence="2" key="2">
    <citation type="journal article" date="2023" name="Commun. Biol.">
        <title>Intrasexual cuticular hydrocarbon dimorphism in a wasp sheds light on hydrocarbon biosynthesis genes in Hymenoptera.</title>
        <authorList>
            <person name="Moris V.C."/>
            <person name="Podsiadlowski L."/>
            <person name="Martin S."/>
            <person name="Oeyen J.P."/>
            <person name="Donath A."/>
            <person name="Petersen M."/>
            <person name="Wilbrandt J."/>
            <person name="Misof B."/>
            <person name="Liedtke D."/>
            <person name="Thamm M."/>
            <person name="Scheiner R."/>
            <person name="Schmitt T."/>
            <person name="Niehuis O."/>
        </authorList>
    </citation>
    <scope>NUCLEOTIDE SEQUENCE</scope>
    <source>
        <strain evidence="2">GBR_01_08_01A</strain>
    </source>
</reference>
<reference evidence="2" key="1">
    <citation type="submission" date="2021-08" db="EMBL/GenBank/DDBJ databases">
        <authorList>
            <person name="Misof B."/>
            <person name="Oliver O."/>
            <person name="Podsiadlowski L."/>
            <person name="Donath A."/>
            <person name="Peters R."/>
            <person name="Mayer C."/>
            <person name="Rust J."/>
            <person name="Gunkel S."/>
            <person name="Lesny P."/>
            <person name="Martin S."/>
            <person name="Oeyen J.P."/>
            <person name="Petersen M."/>
            <person name="Panagiotis P."/>
            <person name="Wilbrandt J."/>
            <person name="Tanja T."/>
        </authorList>
    </citation>
    <scope>NUCLEOTIDE SEQUENCE</scope>
    <source>
        <strain evidence="2">GBR_01_08_01A</strain>
        <tissue evidence="2">Thorax + abdomen</tissue>
    </source>
</reference>
<name>A0AAD9RIK1_9HYME</name>